<gene>
    <name evidence="9" type="ORF">VO01_03415</name>
</gene>
<evidence type="ECO:0000256" key="6">
    <source>
        <dbReference type="RuleBase" id="RU363039"/>
    </source>
</evidence>
<dbReference type="Gene3D" id="3.40.50.620">
    <property type="entry name" value="HUPs"/>
    <property type="match status" value="1"/>
</dbReference>
<proteinExistence type="inferred from homology"/>
<evidence type="ECO:0000313" key="10">
    <source>
        <dbReference type="Proteomes" id="UP000032604"/>
    </source>
</evidence>
<dbReference type="Proteomes" id="UP000032604">
    <property type="component" value="Chromosome"/>
</dbReference>
<evidence type="ECO:0000313" key="9">
    <source>
        <dbReference type="EMBL" id="AJW78299.1"/>
    </source>
</evidence>
<dbReference type="KEGG" id="cmh:VO01_03415"/>
<sequence length="393" mass="40136">MPGRLVVTVPPASAHSYDHVGYAVDLVVAGAIASARAGGGNTRAGAVVVATRDEHSIPAVAAGPSPDLSHLAGIARRIAGPPVVVAGTGTPALRDLARAAWSELDARGALESGTYERMQCSACRTLADTAGSTASCPTCGGTDLVLRSERNWFLRTGPFTEAITSWRDAVAVRGPAAALARAAPAPPARLSVSRPAERTGGAGVPVPGDAEQVVHSGFVAACSYLLPRPDGDWAASGARVQVCGKGLANLHLTLVPLLCTALGLPGADVVHVHHHVTVDGRSPQSAAADGITASRLLAEHGPAALRWWILRLGLPRRDATLRLRDLALLADRELPRLGAAGAPGRRRGLGARDALDLGGLTRALVARPRDAGGQAATADAHDGLAGFVGWVMG</sequence>
<dbReference type="InterPro" id="IPR014729">
    <property type="entry name" value="Rossmann-like_a/b/a_fold"/>
</dbReference>
<evidence type="ECO:0000259" key="8">
    <source>
        <dbReference type="Pfam" id="PF09334"/>
    </source>
</evidence>
<keyword evidence="4 6" id="KW-0648">Protein biosynthesis</keyword>
<dbReference type="EMBL" id="CP011043">
    <property type="protein sequence ID" value="AJW78299.1"/>
    <property type="molecule type" value="Genomic_DNA"/>
</dbReference>
<dbReference type="GO" id="GO:0006431">
    <property type="term" value="P:methionyl-tRNA aminoacylation"/>
    <property type="evidence" value="ECO:0007669"/>
    <property type="project" value="TreeGrafter"/>
</dbReference>
<accession>A0A0D5CG85</accession>
<dbReference type="PANTHER" id="PTHR43326">
    <property type="entry name" value="METHIONYL-TRNA SYNTHETASE"/>
    <property type="match status" value="1"/>
</dbReference>
<feature type="domain" description="Methionyl/Leucyl tRNA synthetase" evidence="8">
    <location>
        <begin position="118"/>
        <end position="329"/>
    </location>
</feature>
<evidence type="ECO:0000256" key="5">
    <source>
        <dbReference type="ARBA" id="ARBA00023146"/>
    </source>
</evidence>
<evidence type="ECO:0000256" key="2">
    <source>
        <dbReference type="ARBA" id="ARBA00022741"/>
    </source>
</evidence>
<dbReference type="PATRIC" id="fig|33014.5.peg.719"/>
<keyword evidence="2 6" id="KW-0547">Nucleotide-binding</keyword>
<keyword evidence="5 6" id="KW-0030">Aminoacyl-tRNA synthetase</keyword>
<evidence type="ECO:0000256" key="7">
    <source>
        <dbReference type="SAM" id="MobiDB-lite"/>
    </source>
</evidence>
<feature type="region of interest" description="Disordered" evidence="7">
    <location>
        <begin position="187"/>
        <end position="207"/>
    </location>
</feature>
<organism evidence="9 10">
    <name type="scientific">Clavibacter michiganensis subsp. insidiosus</name>
    <dbReference type="NCBI Taxonomy" id="33014"/>
    <lineage>
        <taxon>Bacteria</taxon>
        <taxon>Bacillati</taxon>
        <taxon>Actinomycetota</taxon>
        <taxon>Actinomycetes</taxon>
        <taxon>Micrococcales</taxon>
        <taxon>Microbacteriaceae</taxon>
        <taxon>Clavibacter</taxon>
    </lineage>
</organism>
<reference evidence="9 10" key="1">
    <citation type="journal article" date="2015" name="Genome Announc.">
        <title>Complete Genome Sequence of Clavibacter michiganensis subsp. insidiosus R1-1 Using PacBio Single-Molecule Real-Time Technology.</title>
        <authorList>
            <person name="Lu Y."/>
            <person name="Samac D.A."/>
            <person name="Glazebrook J."/>
            <person name="Ishimaru C.A."/>
        </authorList>
    </citation>
    <scope>NUCLEOTIDE SEQUENCE [LARGE SCALE GENOMIC DNA]</scope>
    <source>
        <strain evidence="9 10">R1-1</strain>
    </source>
</reference>
<evidence type="ECO:0000256" key="1">
    <source>
        <dbReference type="ARBA" id="ARBA00022598"/>
    </source>
</evidence>
<dbReference type="Pfam" id="PF09334">
    <property type="entry name" value="tRNA-synt_1g"/>
    <property type="match status" value="1"/>
</dbReference>
<keyword evidence="1 6" id="KW-0436">Ligase</keyword>
<evidence type="ECO:0000256" key="3">
    <source>
        <dbReference type="ARBA" id="ARBA00022840"/>
    </source>
</evidence>
<keyword evidence="3 6" id="KW-0067">ATP-binding</keyword>
<protein>
    <submittedName>
        <fullName evidence="9">Methionyl-tRNA synthetase</fullName>
    </submittedName>
</protein>
<dbReference type="InterPro" id="IPR015413">
    <property type="entry name" value="Methionyl/Leucyl_tRNA_Synth"/>
</dbReference>
<dbReference type="InterPro" id="IPR023457">
    <property type="entry name" value="Met-tRNA_synth_2"/>
</dbReference>
<comment type="similarity">
    <text evidence="6">Belongs to the class-I aminoacyl-tRNA synthetase family.</text>
</comment>
<dbReference type="HOGENOM" id="CLU_701509_0_0_11"/>
<dbReference type="AlphaFoldDB" id="A0A0D5CG85"/>
<dbReference type="RefSeq" id="WP_045526868.1">
    <property type="nucleotide sequence ID" value="NZ_CP011043.1"/>
</dbReference>
<name>A0A0D5CG85_9MICO</name>
<dbReference type="OrthoDB" id="5126236at2"/>
<dbReference type="SUPFAM" id="SSF52374">
    <property type="entry name" value="Nucleotidylyl transferase"/>
    <property type="match status" value="1"/>
</dbReference>
<evidence type="ECO:0000256" key="4">
    <source>
        <dbReference type="ARBA" id="ARBA00022917"/>
    </source>
</evidence>
<dbReference type="PANTHER" id="PTHR43326:SF1">
    <property type="entry name" value="METHIONINE--TRNA LIGASE, MITOCHONDRIAL"/>
    <property type="match status" value="1"/>
</dbReference>
<dbReference type="GO" id="GO:0005524">
    <property type="term" value="F:ATP binding"/>
    <property type="evidence" value="ECO:0007669"/>
    <property type="project" value="UniProtKB-KW"/>
</dbReference>
<dbReference type="GO" id="GO:0004825">
    <property type="term" value="F:methionine-tRNA ligase activity"/>
    <property type="evidence" value="ECO:0007669"/>
    <property type="project" value="InterPro"/>
</dbReference>